<name>B8FE65_DESAL</name>
<sequence>MGKVFRPSNRESKILSKIESSKEYARRRAIQKIPDVLDTLSNALAQKLVETGLLETTSKNGVEAAISKRLEKLTREDDFDVDFKVAPFRKLVAQPHVVSLYMTAFVVEDLINHKDVVDIFGEDLDIYKCVHKQIIKHLS</sequence>
<dbReference type="HOGENOM" id="CLU_1812638_0_0_7"/>
<organism evidence="1 2">
    <name type="scientific">Desulfatibacillum aliphaticivorans</name>
    <dbReference type="NCBI Taxonomy" id="218208"/>
    <lineage>
        <taxon>Bacteria</taxon>
        <taxon>Pseudomonadati</taxon>
        <taxon>Thermodesulfobacteriota</taxon>
        <taxon>Desulfobacteria</taxon>
        <taxon>Desulfobacterales</taxon>
        <taxon>Desulfatibacillaceae</taxon>
        <taxon>Desulfatibacillum</taxon>
    </lineage>
</organism>
<evidence type="ECO:0000313" key="1">
    <source>
        <dbReference type="EMBL" id="ACL06846.1"/>
    </source>
</evidence>
<reference evidence="1 2" key="1">
    <citation type="journal article" date="2012" name="Environ. Microbiol.">
        <title>The genome sequence of Desulfatibacillum alkenivorans AK-01: a blueprint for anaerobic alkane oxidation.</title>
        <authorList>
            <person name="Callaghan A.V."/>
            <person name="Morris B.E."/>
            <person name="Pereira I.A."/>
            <person name="McInerney M.J."/>
            <person name="Austin R.N."/>
            <person name="Groves J.T."/>
            <person name="Kukor J.J."/>
            <person name="Suflita J.M."/>
            <person name="Young L.Y."/>
            <person name="Zylstra G.J."/>
            <person name="Wawrik B."/>
        </authorList>
    </citation>
    <scope>NUCLEOTIDE SEQUENCE [LARGE SCALE GENOMIC DNA]</scope>
    <source>
        <strain evidence="1 2">AK-01</strain>
    </source>
</reference>
<dbReference type="AlphaFoldDB" id="B8FE65"/>
<accession>B8FE65</accession>
<proteinExistence type="predicted"/>
<dbReference type="eggNOG" id="ENOG502ZBPU">
    <property type="taxonomic scope" value="Bacteria"/>
</dbReference>
<dbReference type="Proteomes" id="UP000000739">
    <property type="component" value="Chromosome"/>
</dbReference>
<dbReference type="RefSeq" id="WP_015949883.1">
    <property type="nucleotide sequence ID" value="NC_011768.1"/>
</dbReference>
<dbReference type="EMBL" id="CP001322">
    <property type="protein sequence ID" value="ACL06846.1"/>
    <property type="molecule type" value="Genomic_DNA"/>
</dbReference>
<dbReference type="KEGG" id="dal:Dalk_5176"/>
<gene>
    <name evidence="1" type="ordered locus">Dalk_5176</name>
</gene>
<protein>
    <submittedName>
        <fullName evidence="1">Uncharacterized protein</fullName>
    </submittedName>
</protein>
<evidence type="ECO:0000313" key="2">
    <source>
        <dbReference type="Proteomes" id="UP000000739"/>
    </source>
</evidence>
<keyword evidence="2" id="KW-1185">Reference proteome</keyword>